<evidence type="ECO:0000256" key="4">
    <source>
        <dbReference type="ARBA" id="ARBA00047304"/>
    </source>
</evidence>
<dbReference type="Gene3D" id="3.40.50.10140">
    <property type="entry name" value="Toll/interleukin-1 receptor homology (TIR) domain"/>
    <property type="match status" value="1"/>
</dbReference>
<dbReference type="PANTHER" id="PTHR32009:SF39">
    <property type="entry name" value="TIR DOMAIN-CONTAINING PROTEIN"/>
    <property type="match status" value="1"/>
</dbReference>
<dbReference type="AlphaFoldDB" id="A0A9Q0KTL7"/>
<dbReference type="Pfam" id="PF01582">
    <property type="entry name" value="TIR"/>
    <property type="match status" value="1"/>
</dbReference>
<reference evidence="6" key="1">
    <citation type="journal article" date="2023" name="Plant J.">
        <title>The genome of the king protea, Protea cynaroides.</title>
        <authorList>
            <person name="Chang J."/>
            <person name="Duong T.A."/>
            <person name="Schoeman C."/>
            <person name="Ma X."/>
            <person name="Roodt D."/>
            <person name="Barker N."/>
            <person name="Li Z."/>
            <person name="Van de Peer Y."/>
            <person name="Mizrachi E."/>
        </authorList>
    </citation>
    <scope>NUCLEOTIDE SEQUENCE</scope>
    <source>
        <tissue evidence="6">Young leaves</tissue>
    </source>
</reference>
<dbReference type="PROSITE" id="PS50104">
    <property type="entry name" value="TIR"/>
    <property type="match status" value="1"/>
</dbReference>
<dbReference type="OrthoDB" id="6160824at2759"/>
<dbReference type="GO" id="GO:0061809">
    <property type="term" value="F:NAD+ nucleosidase activity, cyclic ADP-ribose generating"/>
    <property type="evidence" value="ECO:0007669"/>
    <property type="project" value="UniProtKB-EC"/>
</dbReference>
<dbReference type="InterPro" id="IPR000157">
    <property type="entry name" value="TIR_dom"/>
</dbReference>
<dbReference type="PANTHER" id="PTHR32009">
    <property type="entry name" value="TMV RESISTANCE PROTEIN N-LIKE"/>
    <property type="match status" value="1"/>
</dbReference>
<evidence type="ECO:0000256" key="2">
    <source>
        <dbReference type="ARBA" id="ARBA00022801"/>
    </source>
</evidence>
<evidence type="ECO:0000256" key="1">
    <source>
        <dbReference type="ARBA" id="ARBA00011982"/>
    </source>
</evidence>
<evidence type="ECO:0000313" key="7">
    <source>
        <dbReference type="Proteomes" id="UP001141806"/>
    </source>
</evidence>
<keyword evidence="3" id="KW-0520">NAD</keyword>
<dbReference type="EC" id="3.2.2.6" evidence="1"/>
<dbReference type="EMBL" id="JAMYWD010000003">
    <property type="protein sequence ID" value="KAJ4976490.1"/>
    <property type="molecule type" value="Genomic_DNA"/>
</dbReference>
<dbReference type="GO" id="GO:0007165">
    <property type="term" value="P:signal transduction"/>
    <property type="evidence" value="ECO:0007669"/>
    <property type="project" value="InterPro"/>
</dbReference>
<dbReference type="InterPro" id="IPR035897">
    <property type="entry name" value="Toll_tir_struct_dom_sf"/>
</dbReference>
<sequence>MAELAQASSSLSSFGSSNFDVFLSYKWEDTGNNFTSFLYKTLNDSGMNVFRDSKKLWLGDSIGPAIKRAIKGSKIWILVFSSGFAESQWCLWELALIVLCHRSNGGLILPIFCHVNPYDVQHQTGSRWRRAFQKHEKKFKPDIVKNWKNALQLVGNLKGEILDGTKEFF</sequence>
<accession>A0A9Q0KTL7</accession>
<protein>
    <recommendedName>
        <fullName evidence="1">ADP-ribosyl cyclase/cyclic ADP-ribose hydrolase</fullName>
        <ecNumber evidence="1">3.2.2.6</ecNumber>
    </recommendedName>
</protein>
<proteinExistence type="predicted"/>
<keyword evidence="7" id="KW-1185">Reference proteome</keyword>
<evidence type="ECO:0000259" key="5">
    <source>
        <dbReference type="PROSITE" id="PS50104"/>
    </source>
</evidence>
<organism evidence="6 7">
    <name type="scientific">Protea cynaroides</name>
    <dbReference type="NCBI Taxonomy" id="273540"/>
    <lineage>
        <taxon>Eukaryota</taxon>
        <taxon>Viridiplantae</taxon>
        <taxon>Streptophyta</taxon>
        <taxon>Embryophyta</taxon>
        <taxon>Tracheophyta</taxon>
        <taxon>Spermatophyta</taxon>
        <taxon>Magnoliopsida</taxon>
        <taxon>Proteales</taxon>
        <taxon>Proteaceae</taxon>
        <taxon>Protea</taxon>
    </lineage>
</organism>
<dbReference type="SMART" id="SM00255">
    <property type="entry name" value="TIR"/>
    <property type="match status" value="1"/>
</dbReference>
<evidence type="ECO:0000256" key="3">
    <source>
        <dbReference type="ARBA" id="ARBA00023027"/>
    </source>
</evidence>
<dbReference type="SUPFAM" id="SSF52200">
    <property type="entry name" value="Toll/Interleukin receptor TIR domain"/>
    <property type="match status" value="1"/>
</dbReference>
<comment type="catalytic activity">
    <reaction evidence="4">
        <text>NAD(+) + H2O = ADP-D-ribose + nicotinamide + H(+)</text>
        <dbReference type="Rhea" id="RHEA:16301"/>
        <dbReference type="ChEBI" id="CHEBI:15377"/>
        <dbReference type="ChEBI" id="CHEBI:15378"/>
        <dbReference type="ChEBI" id="CHEBI:17154"/>
        <dbReference type="ChEBI" id="CHEBI:57540"/>
        <dbReference type="ChEBI" id="CHEBI:57967"/>
        <dbReference type="EC" id="3.2.2.6"/>
    </reaction>
    <physiologicalReaction direction="left-to-right" evidence="4">
        <dbReference type="Rhea" id="RHEA:16302"/>
    </physiologicalReaction>
</comment>
<name>A0A9Q0KTL7_9MAGN</name>
<evidence type="ECO:0000313" key="6">
    <source>
        <dbReference type="EMBL" id="KAJ4976490.1"/>
    </source>
</evidence>
<keyword evidence="2" id="KW-0378">Hydrolase</keyword>
<dbReference type="Proteomes" id="UP001141806">
    <property type="component" value="Unassembled WGS sequence"/>
</dbReference>
<comment type="caution">
    <text evidence="6">The sequence shown here is derived from an EMBL/GenBank/DDBJ whole genome shotgun (WGS) entry which is preliminary data.</text>
</comment>
<feature type="domain" description="TIR" evidence="5">
    <location>
        <begin position="17"/>
        <end position="151"/>
    </location>
</feature>
<gene>
    <name evidence="6" type="ORF">NE237_001596</name>
</gene>